<evidence type="ECO:0008006" key="2">
    <source>
        <dbReference type="Google" id="ProtNLM"/>
    </source>
</evidence>
<organism evidence="1">
    <name type="scientific">seawater metagenome</name>
    <dbReference type="NCBI Taxonomy" id="1561972"/>
    <lineage>
        <taxon>unclassified sequences</taxon>
        <taxon>metagenomes</taxon>
        <taxon>ecological metagenomes</taxon>
    </lineage>
</organism>
<evidence type="ECO:0000313" key="1">
    <source>
        <dbReference type="EMBL" id="VVU95733.1"/>
    </source>
</evidence>
<name>A0A5E8CJZ7_9ZZZZ</name>
<accession>A0A5E8CJZ7</accession>
<dbReference type="EMBL" id="CABVLZ010000010">
    <property type="protein sequence ID" value="VVU95733.1"/>
    <property type="molecule type" value="Genomic_DNA"/>
</dbReference>
<protein>
    <recommendedName>
        <fullName evidence="2">START domain-containing protein</fullName>
    </recommendedName>
</protein>
<dbReference type="AlphaFoldDB" id="A0A5E8CJZ7"/>
<gene>
    <name evidence="1" type="ORF">CPAV1605_1489</name>
</gene>
<sequence length="188" mass="22136">MNVEQDLTIFTSQFDNTNDYKYYDKIKGFDTFLRKGFHNMNMYKIYREMPCNSKKCLNYISSSKIREDISKGSMTCKVIKKINDKSWYEIIKINAGDSLFFDNLYSVELIQKKDNMLFSYSKDPPGSKFDESLEKRENLFTGIKCDSIDENNCLLTIILSFGEFEISQKTILKAMIDHFELFREALKI</sequence>
<proteinExistence type="predicted"/>
<reference evidence="1" key="1">
    <citation type="submission" date="2019-09" db="EMBL/GenBank/DDBJ databases">
        <authorList>
            <person name="Needham M D."/>
        </authorList>
    </citation>
    <scope>NUCLEOTIDE SEQUENCE</scope>
</reference>